<comment type="caution">
    <text evidence="1">The sequence shown here is derived from an EMBL/GenBank/DDBJ whole genome shotgun (WGS) entry which is preliminary data.</text>
</comment>
<dbReference type="EMBL" id="VSLD01000001">
    <property type="protein sequence ID" value="TYD00593.1"/>
    <property type="molecule type" value="Genomic_DNA"/>
</dbReference>
<gene>
    <name evidence="1" type="ORF">FQ377_03980</name>
</gene>
<proteinExistence type="predicted"/>
<organism evidence="1 2">
    <name type="scientific">Arthrobacter echini</name>
    <dbReference type="NCBI Taxonomy" id="1529066"/>
    <lineage>
        <taxon>Bacteria</taxon>
        <taxon>Bacillati</taxon>
        <taxon>Actinomycetota</taxon>
        <taxon>Actinomycetes</taxon>
        <taxon>Micrococcales</taxon>
        <taxon>Micrococcaceae</taxon>
        <taxon>Arthrobacter</taxon>
    </lineage>
</organism>
<sequence>MPKSSQHDKHREPVSNYVDALRRDVPFRDEAGVLHHPTMRSRPQPAFVLDPLHQFLRIGSLAASIGYTIWIAARIPSMPAQVPMQFPPMAQSVVTVPLGSY</sequence>
<accession>A0A5D0XUV7</accession>
<dbReference type="AlphaFoldDB" id="A0A5D0XUV7"/>
<reference evidence="1 2" key="1">
    <citation type="submission" date="2019-08" db="EMBL/GenBank/DDBJ databases">
        <title>Genone of Arthrobacter echini P9.</title>
        <authorList>
            <person name="Bowman J.P."/>
        </authorList>
    </citation>
    <scope>NUCLEOTIDE SEQUENCE [LARGE SCALE GENOMIC DNA]</scope>
    <source>
        <strain evidence="1 2">P9</strain>
    </source>
</reference>
<evidence type="ECO:0000313" key="2">
    <source>
        <dbReference type="Proteomes" id="UP000323410"/>
    </source>
</evidence>
<dbReference type="Proteomes" id="UP000323410">
    <property type="component" value="Unassembled WGS sequence"/>
</dbReference>
<keyword evidence="2" id="KW-1185">Reference proteome</keyword>
<protein>
    <submittedName>
        <fullName evidence="1">Uncharacterized protein</fullName>
    </submittedName>
</protein>
<dbReference type="RefSeq" id="WP_222861826.1">
    <property type="nucleotide sequence ID" value="NZ_VSLD01000001.1"/>
</dbReference>
<name>A0A5D0XUV7_9MICC</name>
<evidence type="ECO:0000313" key="1">
    <source>
        <dbReference type="EMBL" id="TYD00593.1"/>
    </source>
</evidence>